<dbReference type="AlphaFoldDB" id="A0AAC9NN88"/>
<evidence type="ECO:0000313" key="3">
    <source>
        <dbReference type="Proteomes" id="UP000182945"/>
    </source>
</evidence>
<accession>A0AAC9NN88</accession>
<dbReference type="InterPro" id="IPR025669">
    <property type="entry name" value="AAA_dom"/>
</dbReference>
<gene>
    <name evidence="2" type="ORF">BME96_18960</name>
</gene>
<geneLocation type="plasmid" evidence="2 3">
    <name>unnamed1</name>
</geneLocation>
<sequence>MSFERLNKSSDRAITVTVGNYKGGAGKTTNTVLISYMLAKRGIRSLVLDLDPQSNATKSLMLTKSINEPDGVITIEKTIMKGIQEGSFKGLEVKIMENLFLLPSFIDFEDFPKHLYQNTLTEEEEDFFINNLLEPLKEDYDVILIDVPPMSKEVTRNAVVSSDYVLISLQTHERSLTGAESYIQELDKLNRRYNLGLTVVGILPVLQKNGGTVDEYIMETAKNSFGSDNMFKNIVPQMERIKRFDINGITEKDRHDEKVISKYKDVTDEFIERLNFYEENKDGEY</sequence>
<dbReference type="EMBL" id="CP017963">
    <property type="protein sequence ID" value="APC50364.1"/>
    <property type="molecule type" value="Genomic_DNA"/>
</dbReference>
<dbReference type="InterPro" id="IPR027417">
    <property type="entry name" value="P-loop_NTPase"/>
</dbReference>
<dbReference type="Proteomes" id="UP000182945">
    <property type="component" value="Plasmid unnamed1"/>
</dbReference>
<dbReference type="RefSeq" id="WP_071650084.1">
    <property type="nucleotide sequence ID" value="NZ_CP017963.1"/>
</dbReference>
<dbReference type="Gene3D" id="3.40.50.300">
    <property type="entry name" value="P-loop containing nucleotide triphosphate hydrolases"/>
    <property type="match status" value="1"/>
</dbReference>
<evidence type="ECO:0000259" key="1">
    <source>
        <dbReference type="Pfam" id="PF13614"/>
    </source>
</evidence>
<dbReference type="Pfam" id="PF13614">
    <property type="entry name" value="AAA_31"/>
    <property type="match status" value="1"/>
</dbReference>
<dbReference type="CDD" id="cd02042">
    <property type="entry name" value="ParAB_family"/>
    <property type="match status" value="1"/>
</dbReference>
<name>A0AAC9NN88_VIRHA</name>
<reference evidence="2 3" key="1">
    <citation type="submission" date="2016-11" db="EMBL/GenBank/DDBJ databases">
        <title>Complete genome sequencing of Virgibacillus halodenitrificans PDB-F2.</title>
        <authorList>
            <person name="Sun Z."/>
            <person name="Zhou Y."/>
            <person name="Li H."/>
        </authorList>
    </citation>
    <scope>NUCLEOTIDE SEQUENCE [LARGE SCALE GENOMIC DNA]</scope>
    <source>
        <strain evidence="2 3">PDB-F2</strain>
        <plasmid evidence="2 3">unnamed1</plasmid>
    </source>
</reference>
<evidence type="ECO:0000313" key="2">
    <source>
        <dbReference type="EMBL" id="APC50364.1"/>
    </source>
</evidence>
<dbReference type="PANTHER" id="PTHR13696:SF52">
    <property type="entry name" value="PARA FAMILY PROTEIN CT_582"/>
    <property type="match status" value="1"/>
</dbReference>
<proteinExistence type="predicted"/>
<keyword evidence="2" id="KW-0614">Plasmid</keyword>
<feature type="domain" description="AAA" evidence="1">
    <location>
        <begin position="15"/>
        <end position="197"/>
    </location>
</feature>
<protein>
    <submittedName>
        <fullName evidence="2">ATPase</fullName>
    </submittedName>
</protein>
<dbReference type="GeneID" id="71516494"/>
<organism evidence="2 3">
    <name type="scientific">Virgibacillus halodenitrificans</name>
    <name type="common">Bacillus halodenitrificans</name>
    <dbReference type="NCBI Taxonomy" id="1482"/>
    <lineage>
        <taxon>Bacteria</taxon>
        <taxon>Bacillati</taxon>
        <taxon>Bacillota</taxon>
        <taxon>Bacilli</taxon>
        <taxon>Bacillales</taxon>
        <taxon>Bacillaceae</taxon>
        <taxon>Virgibacillus</taxon>
    </lineage>
</organism>
<dbReference type="SUPFAM" id="SSF52540">
    <property type="entry name" value="P-loop containing nucleoside triphosphate hydrolases"/>
    <property type="match status" value="1"/>
</dbReference>
<dbReference type="InterPro" id="IPR050678">
    <property type="entry name" value="DNA_Partitioning_ATPase"/>
</dbReference>
<dbReference type="KEGG" id="vhl:BME96_18960"/>
<dbReference type="PANTHER" id="PTHR13696">
    <property type="entry name" value="P-LOOP CONTAINING NUCLEOSIDE TRIPHOSPHATE HYDROLASE"/>
    <property type="match status" value="1"/>
</dbReference>